<dbReference type="GO" id="GO:0016020">
    <property type="term" value="C:membrane"/>
    <property type="evidence" value="ECO:0007669"/>
    <property type="project" value="UniProtKB-SubCell"/>
</dbReference>
<evidence type="ECO:0000256" key="5">
    <source>
        <dbReference type="SAM" id="Phobius"/>
    </source>
</evidence>
<evidence type="ECO:0000313" key="6">
    <source>
        <dbReference type="EMBL" id="KAF6002936.1"/>
    </source>
</evidence>
<comment type="subcellular location">
    <subcellularLocation>
        <location evidence="1">Membrane</location>
        <topology evidence="1">Multi-pass membrane protein</topology>
    </subcellularLocation>
</comment>
<sequence>MYKKVAFVYLPLPKKGSHGVACVSVRPGRGVCGTPGVSSRSVLLPNSFNSSKEQQRWIGNVCENVRLERLRARRVRLEASAARKPFTALPRGAYSREGQVLRAWAGVVTLFAIDRSLLRVFAMARIRFPSSLAGMLVLFLSLLVADRIRSWPLSRSPEEPDTLVAERLPCSVASVVSSWASPGLSLMTRWLAIFFVPNLIMLPAAAVPRGSALLRLVIAIGFGLVMSLFSTILFVSFLERVSRRREVRNVDGSPLEPATAPERIPKGASIPGIPLQFQRESDSVSSAAPKASSGPQLALIGIWTMVWAASTLGWIFGTGMTADGRATALWLSLLSSTVVGFSLGQRLPTKFQKALHPLLTCVILTYLSIWLLAKGSSSTWNDILLLYMRRPGKQWPPHLESVANIAAESPVFILGGPGNVLLSFLGPAVLSFAFQMYQRRQFIREKAIQVLGGCLLAAFFGMLASALLARVLCLPAALRLVFVPRSITAPLAIAMADMLECDATLTATIVVITGLLGANFGRLLIDLWRPVVPQASSPVARGLAMGASAHGLGTAAISEEPEAFPFAAIAMALVGTLSALMVTLPAFRTLLGIIAGVRMS</sequence>
<evidence type="ECO:0000256" key="2">
    <source>
        <dbReference type="ARBA" id="ARBA00022692"/>
    </source>
</evidence>
<name>A0A7J7IIJ6_9RHOD</name>
<protein>
    <submittedName>
        <fullName evidence="6">Uncharacterized protein</fullName>
    </submittedName>
</protein>
<dbReference type="EMBL" id="VWRR01000008">
    <property type="protein sequence ID" value="KAF6002936.1"/>
    <property type="molecule type" value="Genomic_DNA"/>
</dbReference>
<feature type="transmembrane region" description="Helical" evidence="5">
    <location>
        <begin position="566"/>
        <end position="591"/>
    </location>
</feature>
<keyword evidence="4 5" id="KW-0472">Membrane</keyword>
<feature type="transmembrane region" description="Helical" evidence="5">
    <location>
        <begin position="213"/>
        <end position="238"/>
    </location>
</feature>
<keyword evidence="2 5" id="KW-0812">Transmembrane</keyword>
<dbReference type="Pfam" id="PF04172">
    <property type="entry name" value="LrgB"/>
    <property type="match status" value="1"/>
</dbReference>
<feature type="transmembrane region" description="Helical" evidence="5">
    <location>
        <begin position="190"/>
        <end position="207"/>
    </location>
</feature>
<gene>
    <name evidence="6" type="ORF">F1559_001073</name>
</gene>
<proteinExistence type="predicted"/>
<feature type="transmembrane region" description="Helical" evidence="5">
    <location>
        <begin position="354"/>
        <end position="373"/>
    </location>
</feature>
<reference evidence="6 7" key="1">
    <citation type="journal article" date="2020" name="J. Phycol.">
        <title>Comparative genome analysis reveals Cyanidiococcus gen. nov., a new extremophilic red algal genus sister to Cyanidioschyzon (Cyanidioschyzonaceae, Rhodophyta).</title>
        <authorList>
            <person name="Liu S.-L."/>
            <person name="Chiang Y.-R."/>
            <person name="Yoon H.S."/>
            <person name="Fu H.-Y."/>
        </authorList>
    </citation>
    <scope>NUCLEOTIDE SEQUENCE [LARGE SCALE GENOMIC DNA]</scope>
    <source>
        <strain evidence="6 7">THAL066</strain>
    </source>
</reference>
<keyword evidence="3 5" id="KW-1133">Transmembrane helix</keyword>
<evidence type="ECO:0000256" key="4">
    <source>
        <dbReference type="ARBA" id="ARBA00023136"/>
    </source>
</evidence>
<feature type="transmembrane region" description="Helical" evidence="5">
    <location>
        <begin position="297"/>
        <end position="316"/>
    </location>
</feature>
<evidence type="ECO:0000256" key="1">
    <source>
        <dbReference type="ARBA" id="ARBA00004141"/>
    </source>
</evidence>
<evidence type="ECO:0000256" key="3">
    <source>
        <dbReference type="ARBA" id="ARBA00022989"/>
    </source>
</evidence>
<evidence type="ECO:0000313" key="7">
    <source>
        <dbReference type="Proteomes" id="UP000530660"/>
    </source>
</evidence>
<dbReference type="PANTHER" id="PTHR30249:SF0">
    <property type="entry name" value="PLASTIDAL GLYCOLATE_GLYCERATE TRANSLOCATOR 1, CHLOROPLASTIC"/>
    <property type="match status" value="1"/>
</dbReference>
<accession>A0A7J7IIJ6</accession>
<organism evidence="6 7">
    <name type="scientific">Cyanidiococcus yangmingshanensis</name>
    <dbReference type="NCBI Taxonomy" id="2690220"/>
    <lineage>
        <taxon>Eukaryota</taxon>
        <taxon>Rhodophyta</taxon>
        <taxon>Bangiophyceae</taxon>
        <taxon>Cyanidiales</taxon>
        <taxon>Cyanidiaceae</taxon>
        <taxon>Cyanidiococcus</taxon>
    </lineage>
</organism>
<dbReference type="AlphaFoldDB" id="A0A7J7IIJ6"/>
<comment type="caution">
    <text evidence="6">The sequence shown here is derived from an EMBL/GenBank/DDBJ whole genome shotgun (WGS) entry which is preliminary data.</text>
</comment>
<feature type="transmembrane region" description="Helical" evidence="5">
    <location>
        <begin position="450"/>
        <end position="471"/>
    </location>
</feature>
<feature type="transmembrane region" description="Helical" evidence="5">
    <location>
        <begin position="328"/>
        <end position="347"/>
    </location>
</feature>
<keyword evidence="7" id="KW-1185">Reference proteome</keyword>
<dbReference type="Proteomes" id="UP000530660">
    <property type="component" value="Unassembled WGS sequence"/>
</dbReference>
<dbReference type="InterPro" id="IPR007300">
    <property type="entry name" value="CidB/LrgB"/>
</dbReference>
<dbReference type="OrthoDB" id="2502820at2759"/>
<feature type="transmembrane region" description="Helical" evidence="5">
    <location>
        <begin position="128"/>
        <end position="145"/>
    </location>
</feature>
<dbReference type="PANTHER" id="PTHR30249">
    <property type="entry name" value="PUTATIVE SEROTONIN TRANSPORTER"/>
    <property type="match status" value="1"/>
</dbReference>
<feature type="transmembrane region" description="Helical" evidence="5">
    <location>
        <begin position="503"/>
        <end position="525"/>
    </location>
</feature>
<feature type="transmembrane region" description="Helical" evidence="5">
    <location>
        <begin position="420"/>
        <end position="438"/>
    </location>
</feature>